<gene>
    <name evidence="2" type="ORF">AAAT04_10890</name>
</gene>
<dbReference type="RefSeq" id="WP_262528938.1">
    <property type="nucleotide sequence ID" value="NZ_JAOQJS010000001.1"/>
</dbReference>
<dbReference type="Gene3D" id="3.60.110.10">
    <property type="entry name" value="Carbon-nitrogen hydrolase"/>
    <property type="match status" value="1"/>
</dbReference>
<dbReference type="EMBL" id="JBBNFM010000008">
    <property type="protein sequence ID" value="MEQ2454545.1"/>
    <property type="molecule type" value="Genomic_DNA"/>
</dbReference>
<dbReference type="InterPro" id="IPR036526">
    <property type="entry name" value="C-N_Hydrolase_sf"/>
</dbReference>
<sequence>MEKITIMLRVGVTELNIGFENREEAKKCCLEVMEEASANGVELLVFPEMTLTGFTMRPWLYAESWDADNIPDSVSFFMENSRKYKMKMAFGYIRAVMADSDKMDDETKEPVYENRLVLVDGEKVVLDYAKIHPFSYSGEDKVYRAGEKLVQAQVKDIRIGGYICYDLRFPEIFSAMRDQYEAIMVIANWPETRAEQWKTLLKARAIENQAYVIAVNRVGDGDGLHYIPGSHVYDWLGRDVSIRVSEKLRVADIDPGAVRHARTEFPQTNDRKNTFYKMLY</sequence>
<dbReference type="InterPro" id="IPR052737">
    <property type="entry name" value="Omega-amidase_YafV"/>
</dbReference>
<organism evidence="2 3">
    <name type="scientific">Coprococcus ammoniilyticus</name>
    <dbReference type="NCBI Taxonomy" id="2981785"/>
    <lineage>
        <taxon>Bacteria</taxon>
        <taxon>Bacillati</taxon>
        <taxon>Bacillota</taxon>
        <taxon>Clostridia</taxon>
        <taxon>Lachnospirales</taxon>
        <taxon>Lachnospiraceae</taxon>
        <taxon>Coprococcus</taxon>
    </lineage>
</organism>
<dbReference type="PANTHER" id="PTHR47799:SF1">
    <property type="entry name" value="OMEGA-AMIDASE YAFV"/>
    <property type="match status" value="1"/>
</dbReference>
<accession>A0ABV1EIY8</accession>
<proteinExistence type="predicted"/>
<dbReference type="PROSITE" id="PS50263">
    <property type="entry name" value="CN_HYDROLASE"/>
    <property type="match status" value="1"/>
</dbReference>
<name>A0ABV1EIY8_9FIRM</name>
<evidence type="ECO:0000313" key="2">
    <source>
        <dbReference type="EMBL" id="MEQ2454545.1"/>
    </source>
</evidence>
<evidence type="ECO:0000313" key="3">
    <source>
        <dbReference type="Proteomes" id="UP001482186"/>
    </source>
</evidence>
<dbReference type="SUPFAM" id="SSF56317">
    <property type="entry name" value="Carbon-nitrogen hydrolase"/>
    <property type="match status" value="1"/>
</dbReference>
<dbReference type="GO" id="GO:0016787">
    <property type="term" value="F:hydrolase activity"/>
    <property type="evidence" value="ECO:0007669"/>
    <property type="project" value="UniProtKB-KW"/>
</dbReference>
<keyword evidence="2" id="KW-0378">Hydrolase</keyword>
<dbReference type="Pfam" id="PF00795">
    <property type="entry name" value="CN_hydrolase"/>
    <property type="match status" value="1"/>
</dbReference>
<protein>
    <submittedName>
        <fullName evidence="2">Nitrilase-related carbon-nitrogen hydrolase</fullName>
    </submittedName>
</protein>
<reference evidence="2 3" key="1">
    <citation type="submission" date="2024-04" db="EMBL/GenBank/DDBJ databases">
        <title>Human intestinal bacterial collection.</title>
        <authorList>
            <person name="Pauvert C."/>
            <person name="Hitch T.C.A."/>
            <person name="Clavel T."/>
        </authorList>
    </citation>
    <scope>NUCLEOTIDE SEQUENCE [LARGE SCALE GENOMIC DNA]</scope>
    <source>
        <strain evidence="2 3">CLA-AA-H141</strain>
    </source>
</reference>
<dbReference type="Proteomes" id="UP001482186">
    <property type="component" value="Unassembled WGS sequence"/>
</dbReference>
<dbReference type="PANTHER" id="PTHR47799">
    <property type="entry name" value="OMEGA-AMIDASE YAFV"/>
    <property type="match status" value="1"/>
</dbReference>
<keyword evidence="3" id="KW-1185">Reference proteome</keyword>
<feature type="domain" description="CN hydrolase" evidence="1">
    <location>
        <begin position="8"/>
        <end position="255"/>
    </location>
</feature>
<comment type="caution">
    <text evidence="2">The sequence shown here is derived from an EMBL/GenBank/DDBJ whole genome shotgun (WGS) entry which is preliminary data.</text>
</comment>
<dbReference type="InterPro" id="IPR003010">
    <property type="entry name" value="C-N_Hydrolase"/>
</dbReference>
<evidence type="ECO:0000259" key="1">
    <source>
        <dbReference type="PROSITE" id="PS50263"/>
    </source>
</evidence>